<evidence type="ECO:0000313" key="2">
    <source>
        <dbReference type="EMBL" id="NCI50861.1"/>
    </source>
</evidence>
<dbReference type="SUPFAM" id="SSF56281">
    <property type="entry name" value="Metallo-hydrolase/oxidoreductase"/>
    <property type="match status" value="1"/>
</dbReference>
<dbReference type="EMBL" id="JAACJS010000015">
    <property type="protein sequence ID" value="NCI50861.1"/>
    <property type="molecule type" value="Genomic_DNA"/>
</dbReference>
<dbReference type="SMART" id="SM00849">
    <property type="entry name" value="Lactamase_B"/>
    <property type="match status" value="1"/>
</dbReference>
<dbReference type="InterPro" id="IPR052533">
    <property type="entry name" value="WalJ/YycJ-like"/>
</dbReference>
<organism evidence="2 3">
    <name type="scientific">Sediminibacterium roseum</name>
    <dbReference type="NCBI Taxonomy" id="1978412"/>
    <lineage>
        <taxon>Bacteria</taxon>
        <taxon>Pseudomonadati</taxon>
        <taxon>Bacteroidota</taxon>
        <taxon>Chitinophagia</taxon>
        <taxon>Chitinophagales</taxon>
        <taxon>Chitinophagaceae</taxon>
        <taxon>Sediminibacterium</taxon>
    </lineage>
</organism>
<dbReference type="RefSeq" id="WP_161819167.1">
    <property type="nucleotide sequence ID" value="NZ_JAACJS010000015.1"/>
</dbReference>
<sequence length="293" mass="32564">MSLQIASLNSGSNGNCYYVGNETEAVLIDAGISCRETEKRMRRLGLSIEKVKAIFISHEHGDHISGVAVLAKRYALPVYITAQTFRHGRILMKQEETLSFVAHQSVAIGSLKVTAFPKFHDASDPHSFMVSCGEVNVGVFTDLGVCCDQLVAHFKQCHAAFLEANYDVEMLANGSYPYHLKKRISGGEGHLSNTEALQLFLEHRPPYMSHLLLAHLSKNNNDPQLVENLFNNHAGNTKIVIAGRYKETEVYHITHNGAPAAFVPNNVVPRVTLQQLTPKKLLVKKHQHQLSLF</sequence>
<dbReference type="Pfam" id="PF12706">
    <property type="entry name" value="Lactamase_B_2"/>
    <property type="match status" value="1"/>
</dbReference>
<accession>A0ABW9ZUN2</accession>
<dbReference type="PANTHER" id="PTHR47619">
    <property type="entry name" value="METALLO-HYDROLASE YYCJ-RELATED"/>
    <property type="match status" value="1"/>
</dbReference>
<dbReference type="Gene3D" id="3.60.15.10">
    <property type="entry name" value="Ribonuclease Z/Hydroxyacylglutathione hydrolase-like"/>
    <property type="match status" value="1"/>
</dbReference>
<dbReference type="InterPro" id="IPR036866">
    <property type="entry name" value="RibonucZ/Hydroxyglut_hydro"/>
</dbReference>
<evidence type="ECO:0000259" key="1">
    <source>
        <dbReference type="SMART" id="SM00849"/>
    </source>
</evidence>
<dbReference type="PANTHER" id="PTHR47619:SF1">
    <property type="entry name" value="EXODEOXYRIBONUCLEASE WALJ"/>
    <property type="match status" value="1"/>
</dbReference>
<keyword evidence="3" id="KW-1185">Reference proteome</keyword>
<evidence type="ECO:0000313" key="3">
    <source>
        <dbReference type="Proteomes" id="UP000753802"/>
    </source>
</evidence>
<proteinExistence type="predicted"/>
<gene>
    <name evidence="2" type="ORF">GWC95_13060</name>
</gene>
<comment type="caution">
    <text evidence="2">The sequence shown here is derived from an EMBL/GenBank/DDBJ whole genome shotgun (WGS) entry which is preliminary data.</text>
</comment>
<name>A0ABW9ZUN2_9BACT</name>
<dbReference type="Proteomes" id="UP000753802">
    <property type="component" value="Unassembled WGS sequence"/>
</dbReference>
<feature type="domain" description="Metallo-beta-lactamase" evidence="1">
    <location>
        <begin position="13"/>
        <end position="190"/>
    </location>
</feature>
<dbReference type="InterPro" id="IPR001279">
    <property type="entry name" value="Metallo-B-lactamas"/>
</dbReference>
<protein>
    <submittedName>
        <fullName evidence="2">MBL fold metallo-hydrolase</fullName>
    </submittedName>
</protein>
<reference evidence="2 3" key="1">
    <citation type="submission" date="2020-01" db="EMBL/GenBank/DDBJ databases">
        <title>Genome analysis.</title>
        <authorList>
            <person name="Wu S."/>
            <person name="Wang G."/>
        </authorList>
    </citation>
    <scope>NUCLEOTIDE SEQUENCE [LARGE SCALE GENOMIC DNA]</scope>
    <source>
        <strain evidence="2 3">SYL130</strain>
    </source>
</reference>